<dbReference type="InterPro" id="IPR000601">
    <property type="entry name" value="PKD_dom"/>
</dbReference>
<evidence type="ECO:0000313" key="3">
    <source>
        <dbReference type="Proteomes" id="UP000253919"/>
    </source>
</evidence>
<evidence type="ECO:0000259" key="1">
    <source>
        <dbReference type="PROSITE" id="PS50093"/>
    </source>
</evidence>
<proteinExistence type="predicted"/>
<dbReference type="Pfam" id="PF19408">
    <property type="entry name" value="PKD_6"/>
    <property type="match status" value="1"/>
</dbReference>
<evidence type="ECO:0000313" key="2">
    <source>
        <dbReference type="EMBL" id="RDC62515.1"/>
    </source>
</evidence>
<dbReference type="InterPro" id="IPR038081">
    <property type="entry name" value="CalX-like_sf"/>
</dbReference>
<dbReference type="OrthoDB" id="1081439at2"/>
<reference evidence="2 3" key="1">
    <citation type="submission" date="2018-04" db="EMBL/GenBank/DDBJ databases">
        <title>Adhaeribacter sp. HMF7616 genome sequencing and assembly.</title>
        <authorList>
            <person name="Kang H."/>
            <person name="Kang J."/>
            <person name="Cha I."/>
            <person name="Kim H."/>
            <person name="Joh K."/>
        </authorList>
    </citation>
    <scope>NUCLEOTIDE SEQUENCE [LARGE SCALE GENOMIC DNA]</scope>
    <source>
        <strain evidence="2 3">HMF7616</strain>
    </source>
</reference>
<name>A0A369QG36_9BACT</name>
<dbReference type="EMBL" id="QASA01000001">
    <property type="protein sequence ID" value="RDC62515.1"/>
    <property type="molecule type" value="Genomic_DNA"/>
</dbReference>
<keyword evidence="3" id="KW-1185">Reference proteome</keyword>
<accession>A0A369QG36</accession>
<dbReference type="InterPro" id="IPR035986">
    <property type="entry name" value="PKD_dom_sf"/>
</dbReference>
<organism evidence="2 3">
    <name type="scientific">Adhaeribacter pallidiroseus</name>
    <dbReference type="NCBI Taxonomy" id="2072847"/>
    <lineage>
        <taxon>Bacteria</taxon>
        <taxon>Pseudomonadati</taxon>
        <taxon>Bacteroidota</taxon>
        <taxon>Cytophagia</taxon>
        <taxon>Cytophagales</taxon>
        <taxon>Hymenobacteraceae</taxon>
        <taxon>Adhaeribacter</taxon>
    </lineage>
</organism>
<dbReference type="Gene3D" id="2.60.40.10">
    <property type="entry name" value="Immunoglobulins"/>
    <property type="match status" value="2"/>
</dbReference>
<dbReference type="InterPro" id="IPR045829">
    <property type="entry name" value="PKD_6"/>
</dbReference>
<dbReference type="Proteomes" id="UP000253919">
    <property type="component" value="Unassembled WGS sequence"/>
</dbReference>
<dbReference type="PROSITE" id="PS50093">
    <property type="entry name" value="PKD"/>
    <property type="match status" value="1"/>
</dbReference>
<sequence>MCIGTPLNVTFWLRVTQSGLLFFLFLVVLFGNNPVQAQSNITRVEYYIDTDPGYGAGTPLTISPSKQLNDLSVSINPNSLANGVHELVVRAKNANEVWGLNQRWLFFKPYTSSDSPVKVSNITYAEYYLDTDPGFEKATPLALSPATDLSNLLININPTGLTSGVHQLNFRAKNANGAWSLTQRWLFLKPFTNTDKPNPAGNITRVEWYLDTDPGFGNGKQVNSTSATDLSNVLININPEDLSSGVHQLNVRAKDASEKWSLAQRWLFLKPFTNTDKPTPAGDITRVEWYLDNDPGFGSGKQVNITPATDISNVLININPEELTNGVHQLNVRAKDANEKWSLTQRWLLLKPYPKSVDPAPLAKISYLEYYIGKDPGLEKGTPIPTMQSTDIQDLNIPVDISALEIGDYTVFVRAKDTNGKWSLTNSWDFKVADVKLAISIGEVKNSFCAGNTLAIPFTIKGLYGNSNVFTAQLSNSIGDFKTFTNIGTLTSTKAGTINATIPVHIPAGIGYRVRIVASSPADTSGMNSKPITIGRPPEQYFTITGKTNTCLGTETYAVSEVEIGNVKYRWQLSGGGTIDTTGAKSSAKITWTKPGVYTLKFTPANACGIGSERTLQVAVFSTKPTLTPTITANNRSLQASAANTANGVASYQWYKDGVAIPNAVDASYYAGEDGSYTVQYTNACGAGPISKAVNIPVIEVPKTPDLVVQNVSSSKTVLAPNEEVTVTWQVGNIGEKPSTVDWTEQLYMQSPDGQNRTLLKQLEFANSKILSIGQTLARSEKFKIPAQFNIGNKGVFVVELVPGAAVQEGPGGNTNNTGVQTTPWTVKKLLTLELTTAQLTEGSSEKITAIVNRTGSLTSPLTVNIQLSQSGRFSFPATVTIPAGQAGSSFTIAAPDNKNLEGTLAAVLKITAPDFPEAKANITVLDNDKPSLTITQLPAKATEGQTITFKVATNLAPTQALEVFLTSDQPKRFAVAPEITIPSGSLSREVTVKLEQDSIPEVDAEVSITAGAGNHNSATATIQIKDDDLPGLELVIQTNLVAEAAGLYATKATLRRKANSSPVAFTANISANVLNSLLLPTSISLAAGENEKTFDIGVVDNSQAEGDKKVTITAAMFVASCGCSAPPASSGAVSATLTVTDNDGAALQVSADPLTLPEGKVNAGLLRITRNTATTTALTVNVTSSNTQEATVPATATIPAGKVFVEVPITTIKDATADGNQQVYFQAKATGFSTGSAWVMVSDLNKPDLQISSVVLPEKSLQAMAVFNYQFSVKNTGSVTAPTGAVVRGYLSQDDLIDDQDTLIIEDITKEPIPAGQTITIPNAIPAPNLPGTYKLLLWVNPEASLTELLLTNNTSKPVNLNIKPDYTVTAQVNAAYFLKNTTIPVTGSAVQSDGKPAMNEKVEVYVITQGLRRTIIATTNGTGNYTAEFTPLANEAGHYTVGASFPGMKATKEQDAFDILGVQINEGKIPQFKVVLNDTLRGAVVIKNLSTIRLTNFTLQPVTLPNGAKMLFNTLPTLPGNKSGNLSYKIVGSVLSPGANFEVASLQAVAQEGKIQKNDIFTFARHRKLTW</sequence>
<dbReference type="RefSeq" id="WP_115371954.1">
    <property type="nucleotide sequence ID" value="NZ_QASA01000001.1"/>
</dbReference>
<protein>
    <recommendedName>
        <fullName evidence="1">PKD domain-containing protein</fullName>
    </recommendedName>
</protein>
<dbReference type="SUPFAM" id="SSF49299">
    <property type="entry name" value="PKD domain"/>
    <property type="match status" value="1"/>
</dbReference>
<comment type="caution">
    <text evidence="2">The sequence shown here is derived from an EMBL/GenBank/DDBJ whole genome shotgun (WGS) entry which is preliminary data.</text>
</comment>
<dbReference type="SUPFAM" id="SSF141072">
    <property type="entry name" value="CalX-like"/>
    <property type="match status" value="2"/>
</dbReference>
<feature type="domain" description="PKD" evidence="1">
    <location>
        <begin position="567"/>
        <end position="627"/>
    </location>
</feature>
<gene>
    <name evidence="2" type="ORF">AHMF7616_01109</name>
</gene>
<dbReference type="InterPro" id="IPR013783">
    <property type="entry name" value="Ig-like_fold"/>
</dbReference>